<evidence type="ECO:0000256" key="5">
    <source>
        <dbReference type="ARBA" id="ARBA00022729"/>
    </source>
</evidence>
<protein>
    <submittedName>
        <fullName evidence="16">TonB-dependent receptor</fullName>
    </submittedName>
</protein>
<evidence type="ECO:0000256" key="4">
    <source>
        <dbReference type="ARBA" id="ARBA00022692"/>
    </source>
</evidence>
<dbReference type="CDD" id="cd01347">
    <property type="entry name" value="ligand_gated_channel"/>
    <property type="match status" value="1"/>
</dbReference>
<dbReference type="InterPro" id="IPR037066">
    <property type="entry name" value="Plug_dom_sf"/>
</dbReference>
<evidence type="ECO:0000259" key="15">
    <source>
        <dbReference type="Pfam" id="PF07715"/>
    </source>
</evidence>
<dbReference type="InterPro" id="IPR036942">
    <property type="entry name" value="Beta-barrel_TonB_sf"/>
</dbReference>
<organism evidence="16 17">
    <name type="scientific">Tardiphaga alba</name>
    <dbReference type="NCBI Taxonomy" id="340268"/>
    <lineage>
        <taxon>Bacteria</taxon>
        <taxon>Pseudomonadati</taxon>
        <taxon>Pseudomonadota</taxon>
        <taxon>Alphaproteobacteria</taxon>
        <taxon>Hyphomicrobiales</taxon>
        <taxon>Nitrobacteraceae</taxon>
        <taxon>Tardiphaga</taxon>
    </lineage>
</organism>
<evidence type="ECO:0000256" key="1">
    <source>
        <dbReference type="ARBA" id="ARBA00004571"/>
    </source>
</evidence>
<evidence type="ECO:0000256" key="11">
    <source>
        <dbReference type="RuleBase" id="RU003357"/>
    </source>
</evidence>
<reference evidence="16 17" key="1">
    <citation type="submission" date="2019-02" db="EMBL/GenBank/DDBJ databases">
        <title>Emended description of the genus Rhodopseudomonas and description of Rhodopseudomonas albus sp. nov., a non-phototrophic, heavy-metal-tolerant bacterium isolated from garden soil.</title>
        <authorList>
            <person name="Bao Z."/>
            <person name="Cao W.W."/>
            <person name="Sato Y."/>
            <person name="Nishizawa T."/>
            <person name="Zhao J."/>
            <person name="Guo Y."/>
            <person name="Ohta H."/>
        </authorList>
    </citation>
    <scope>NUCLEOTIDE SEQUENCE [LARGE SCALE GENOMIC DNA]</scope>
    <source>
        <strain evidence="16 17">SK50-23</strain>
    </source>
</reference>
<accession>A0ABX8A9W3</accession>
<feature type="region of interest" description="Disordered" evidence="12">
    <location>
        <begin position="49"/>
        <end position="83"/>
    </location>
</feature>
<keyword evidence="2 10" id="KW-0813">Transport</keyword>
<feature type="domain" description="TonB-dependent receptor plug" evidence="15">
    <location>
        <begin position="99"/>
        <end position="206"/>
    </location>
</feature>
<dbReference type="RefSeq" id="WP_211913344.1">
    <property type="nucleotide sequence ID" value="NZ_CP036498.1"/>
</dbReference>
<keyword evidence="7 10" id="KW-0472">Membrane</keyword>
<dbReference type="PANTHER" id="PTHR30069">
    <property type="entry name" value="TONB-DEPENDENT OUTER MEMBRANE RECEPTOR"/>
    <property type="match status" value="1"/>
</dbReference>
<evidence type="ECO:0000256" key="3">
    <source>
        <dbReference type="ARBA" id="ARBA00022452"/>
    </source>
</evidence>
<evidence type="ECO:0000313" key="16">
    <source>
        <dbReference type="EMBL" id="QUS39791.1"/>
    </source>
</evidence>
<gene>
    <name evidence="16" type="ORF">RPMA_13800</name>
</gene>
<feature type="chain" id="PRO_5045226614" evidence="13">
    <location>
        <begin position="33"/>
        <end position="686"/>
    </location>
</feature>
<evidence type="ECO:0000256" key="7">
    <source>
        <dbReference type="ARBA" id="ARBA00023136"/>
    </source>
</evidence>
<evidence type="ECO:0000256" key="2">
    <source>
        <dbReference type="ARBA" id="ARBA00022448"/>
    </source>
</evidence>
<sequence>MSSAFRPSPTHGRFLLSSCILALSLGAGAAQAQQIASPNLLPPVEIVTPRPNAATAQPAQTRTRRAARRPAPPAETVTAAPNPFPPVVISPTGIATSVDRVASSVSVVTQKDIETQQYRAVPDVLATIPGLNVVQTGGPGGQTSVFMRGTNSNHTKVLIDGIDVGDPSTPNGAFDYANLLTANVQQIEVLRGPQSGLYGSDAIGGVISVITRKGEGPARVSGTFEAGSFNTFNQNIGLSGSKDNVNYAFSVAHLHAGDVPVTPQQSLPPGQRAIGNNYDNKTISSKVGVDLNENLTINSVLRYTDALLYFTGDDFNFPSAPNPTQSSHAVQQFATREEAVWTALDGRIRSYFGVNYSNNNRFDRSPTSATPSSSTGDRLKFDWHTVAEITRGNNIVVGAEQQTDRLSSAEFVAQTGNKAGFVELQSQLADRIFVVANVREDSHDQFGNHTTWRVAPAVIVPVTETKLKASYGTGFKAPSLSQLLEKTLFSTGNPNLKPEESTGYDVGFEQPFFNDQVRFGATYFRNDITNLINSNTSFTSYVNVDLATTEGTESFVTARITERFGIRADYTYTRAVNALTGATLLRRPKEKWSATATWLPIDALTLSATVLHLGTWRDIDRSTFVNLDAPGFTLVNLRGDYALNDQVKLFARVDNLFDVRYQNPTGFLAPGLGVFGGVRLASYGVQ</sequence>
<evidence type="ECO:0000313" key="17">
    <source>
        <dbReference type="Proteomes" id="UP000682843"/>
    </source>
</evidence>
<dbReference type="InterPro" id="IPR000531">
    <property type="entry name" value="Beta-barrel_TonB"/>
</dbReference>
<dbReference type="Gene3D" id="2.170.130.10">
    <property type="entry name" value="TonB-dependent receptor, plug domain"/>
    <property type="match status" value="1"/>
</dbReference>
<dbReference type="EMBL" id="CP036498">
    <property type="protein sequence ID" value="QUS39791.1"/>
    <property type="molecule type" value="Genomic_DNA"/>
</dbReference>
<evidence type="ECO:0000256" key="12">
    <source>
        <dbReference type="SAM" id="MobiDB-lite"/>
    </source>
</evidence>
<dbReference type="InterPro" id="IPR039426">
    <property type="entry name" value="TonB-dep_rcpt-like"/>
</dbReference>
<dbReference type="InterPro" id="IPR012910">
    <property type="entry name" value="Plug_dom"/>
</dbReference>
<evidence type="ECO:0000256" key="13">
    <source>
        <dbReference type="SAM" id="SignalP"/>
    </source>
</evidence>
<dbReference type="PROSITE" id="PS52016">
    <property type="entry name" value="TONB_DEPENDENT_REC_3"/>
    <property type="match status" value="1"/>
</dbReference>
<keyword evidence="5 13" id="KW-0732">Signal</keyword>
<evidence type="ECO:0000256" key="10">
    <source>
        <dbReference type="PROSITE-ProRule" id="PRU01360"/>
    </source>
</evidence>
<keyword evidence="4 10" id="KW-0812">Transmembrane</keyword>
<dbReference type="Pfam" id="PF07715">
    <property type="entry name" value="Plug"/>
    <property type="match status" value="1"/>
</dbReference>
<keyword evidence="9 10" id="KW-0998">Cell outer membrane</keyword>
<feature type="domain" description="TonB-dependent receptor-like beta-barrel" evidence="14">
    <location>
        <begin position="230"/>
        <end position="656"/>
    </location>
</feature>
<keyword evidence="6 11" id="KW-0798">TonB box</keyword>
<name>A0ABX8A9W3_9BRAD</name>
<dbReference type="PANTHER" id="PTHR30069:SF29">
    <property type="entry name" value="HEMOGLOBIN AND HEMOGLOBIN-HAPTOGLOBIN-BINDING PROTEIN 1-RELATED"/>
    <property type="match status" value="1"/>
</dbReference>
<feature type="compositionally biased region" description="Low complexity" evidence="12">
    <location>
        <begin position="49"/>
        <end position="61"/>
    </location>
</feature>
<evidence type="ECO:0000256" key="8">
    <source>
        <dbReference type="ARBA" id="ARBA00023170"/>
    </source>
</evidence>
<evidence type="ECO:0000256" key="9">
    <source>
        <dbReference type="ARBA" id="ARBA00023237"/>
    </source>
</evidence>
<keyword evidence="8 16" id="KW-0675">Receptor</keyword>
<dbReference type="SUPFAM" id="SSF56935">
    <property type="entry name" value="Porins"/>
    <property type="match status" value="1"/>
</dbReference>
<dbReference type="Proteomes" id="UP000682843">
    <property type="component" value="Chromosome"/>
</dbReference>
<keyword evidence="3 10" id="KW-1134">Transmembrane beta strand</keyword>
<feature type="signal peptide" evidence="13">
    <location>
        <begin position="1"/>
        <end position="32"/>
    </location>
</feature>
<comment type="subcellular location">
    <subcellularLocation>
        <location evidence="1 10">Cell outer membrane</location>
        <topology evidence="1 10">Multi-pass membrane protein</topology>
    </subcellularLocation>
</comment>
<comment type="similarity">
    <text evidence="10 11">Belongs to the TonB-dependent receptor family.</text>
</comment>
<dbReference type="Pfam" id="PF00593">
    <property type="entry name" value="TonB_dep_Rec_b-barrel"/>
    <property type="match status" value="1"/>
</dbReference>
<dbReference type="Gene3D" id="2.40.170.20">
    <property type="entry name" value="TonB-dependent receptor, beta-barrel domain"/>
    <property type="match status" value="1"/>
</dbReference>
<evidence type="ECO:0000256" key="6">
    <source>
        <dbReference type="ARBA" id="ARBA00023077"/>
    </source>
</evidence>
<keyword evidence="17" id="KW-1185">Reference proteome</keyword>
<evidence type="ECO:0000259" key="14">
    <source>
        <dbReference type="Pfam" id="PF00593"/>
    </source>
</evidence>
<proteinExistence type="inferred from homology"/>